<evidence type="ECO:0000256" key="4">
    <source>
        <dbReference type="ARBA" id="ARBA00023136"/>
    </source>
</evidence>
<feature type="domain" description="ABC-2 type transporter transmembrane" evidence="6">
    <location>
        <begin position="45"/>
        <end position="220"/>
    </location>
</feature>
<keyword evidence="8" id="KW-1185">Reference proteome</keyword>
<dbReference type="PANTHER" id="PTHR43027:SF1">
    <property type="entry name" value="DOXORUBICIN RESISTANCE ABC TRANSPORTER PERMEASE PROTEIN DRRC-RELATED"/>
    <property type="match status" value="1"/>
</dbReference>
<evidence type="ECO:0000256" key="3">
    <source>
        <dbReference type="ARBA" id="ARBA00022989"/>
    </source>
</evidence>
<reference evidence="8" key="1">
    <citation type="submission" date="2018-08" db="EMBL/GenBank/DDBJ databases">
        <authorList>
            <person name="Grouzdev D.S."/>
            <person name="Krutkina M.S."/>
        </authorList>
    </citation>
    <scope>NUCLEOTIDE SEQUENCE [LARGE SCALE GENOMIC DNA]</scope>
    <source>
        <strain evidence="8">4-11</strain>
    </source>
</reference>
<proteinExistence type="predicted"/>
<organism evidence="7 8">
    <name type="scientific">Sphaerochaeta halotolerans</name>
    <dbReference type="NCBI Taxonomy" id="2293840"/>
    <lineage>
        <taxon>Bacteria</taxon>
        <taxon>Pseudomonadati</taxon>
        <taxon>Spirochaetota</taxon>
        <taxon>Spirochaetia</taxon>
        <taxon>Spirochaetales</taxon>
        <taxon>Sphaerochaetaceae</taxon>
        <taxon>Sphaerochaeta</taxon>
    </lineage>
</organism>
<dbReference type="Proteomes" id="UP000264002">
    <property type="component" value="Unassembled WGS sequence"/>
</dbReference>
<evidence type="ECO:0000313" key="7">
    <source>
        <dbReference type="EMBL" id="RFU95649.1"/>
    </source>
</evidence>
<evidence type="ECO:0000256" key="2">
    <source>
        <dbReference type="ARBA" id="ARBA00022692"/>
    </source>
</evidence>
<evidence type="ECO:0000256" key="1">
    <source>
        <dbReference type="ARBA" id="ARBA00004141"/>
    </source>
</evidence>
<protein>
    <submittedName>
        <fullName evidence="7">ABC transporter permease</fullName>
    </submittedName>
</protein>
<feature type="transmembrane region" description="Helical" evidence="5">
    <location>
        <begin position="16"/>
        <end position="34"/>
    </location>
</feature>
<name>A0A372MIR4_9SPIR</name>
<dbReference type="RefSeq" id="WP_117329597.1">
    <property type="nucleotide sequence ID" value="NZ_QUWK01000003.1"/>
</dbReference>
<evidence type="ECO:0000259" key="6">
    <source>
        <dbReference type="Pfam" id="PF12698"/>
    </source>
</evidence>
<dbReference type="OrthoDB" id="266913at2"/>
<comment type="caution">
    <text evidence="7">The sequence shown here is derived from an EMBL/GenBank/DDBJ whole genome shotgun (WGS) entry which is preliminary data.</text>
</comment>
<gene>
    <name evidence="7" type="ORF">DYP60_04015</name>
</gene>
<dbReference type="InterPro" id="IPR013525">
    <property type="entry name" value="ABC2_TM"/>
</dbReference>
<keyword evidence="2 5" id="KW-0812">Transmembrane</keyword>
<keyword evidence="3 5" id="KW-1133">Transmembrane helix</keyword>
<feature type="transmembrane region" description="Helical" evidence="5">
    <location>
        <begin position="40"/>
        <end position="61"/>
    </location>
</feature>
<dbReference type="Pfam" id="PF12698">
    <property type="entry name" value="ABC2_membrane_3"/>
    <property type="match status" value="1"/>
</dbReference>
<reference evidence="7 8" key="2">
    <citation type="submission" date="2018-09" db="EMBL/GenBank/DDBJ databases">
        <title>Genome of Sphaerochaeta halotolerans strain 4-11.</title>
        <authorList>
            <person name="Nazina T.N."/>
            <person name="Sokolova D.S."/>
        </authorList>
    </citation>
    <scope>NUCLEOTIDE SEQUENCE [LARGE SCALE GENOMIC DNA]</scope>
    <source>
        <strain evidence="7 8">4-11</strain>
    </source>
</reference>
<accession>A0A372MIR4</accession>
<feature type="transmembrane region" description="Helical" evidence="5">
    <location>
        <begin position="148"/>
        <end position="168"/>
    </location>
</feature>
<comment type="subcellular location">
    <subcellularLocation>
        <location evidence="1">Membrane</location>
        <topology evidence="1">Multi-pass membrane protein</topology>
    </subcellularLocation>
</comment>
<feature type="transmembrane region" description="Helical" evidence="5">
    <location>
        <begin position="116"/>
        <end position="136"/>
    </location>
</feature>
<dbReference type="GO" id="GO:0016020">
    <property type="term" value="C:membrane"/>
    <property type="evidence" value="ECO:0007669"/>
    <property type="project" value="UniProtKB-SubCell"/>
</dbReference>
<feature type="transmembrane region" description="Helical" evidence="5">
    <location>
        <begin position="198"/>
        <end position="219"/>
    </location>
</feature>
<keyword evidence="4 5" id="KW-0472">Membrane</keyword>
<dbReference type="AlphaFoldDB" id="A0A372MIR4"/>
<dbReference type="GO" id="GO:0140359">
    <property type="term" value="F:ABC-type transporter activity"/>
    <property type="evidence" value="ECO:0007669"/>
    <property type="project" value="InterPro"/>
</dbReference>
<dbReference type="InterPro" id="IPR052902">
    <property type="entry name" value="ABC-2_transporter"/>
</dbReference>
<dbReference type="EMBL" id="QUWK01000003">
    <property type="protein sequence ID" value="RFU95649.1"/>
    <property type="molecule type" value="Genomic_DNA"/>
</dbReference>
<evidence type="ECO:0000256" key="5">
    <source>
        <dbReference type="SAM" id="Phobius"/>
    </source>
</evidence>
<evidence type="ECO:0000313" key="8">
    <source>
        <dbReference type="Proteomes" id="UP000264002"/>
    </source>
</evidence>
<dbReference type="PANTHER" id="PTHR43027">
    <property type="entry name" value="DOXORUBICIN RESISTANCE ABC TRANSPORTER PERMEASE PROTEIN DRRC-RELATED"/>
    <property type="match status" value="1"/>
</dbReference>
<sequence length="225" mass="24815">MSIFTFALKENLRQKFTLPLLLLFPLVLLLVPSMPGSLPMAFSLFGLLNFYSAFLLVRTVAEDRMHGVLVRIASSPISHAHYLTSHLAAGSLLLIAQSLVLIIASLIVYGSNTTNYLLLFILYSAYSVMTLSFSLAWNSLFRSYTTSFALFSGVGSILCLVSGLTFPLRFLPPAMQRLVRVFPTYWLAHGLASLYEQAGASLLLSVVILLVFAGIFLLVGSRRRL</sequence>
<feature type="transmembrane region" description="Helical" evidence="5">
    <location>
        <begin position="82"/>
        <end position="110"/>
    </location>
</feature>